<comment type="caution">
    <text evidence="1">The sequence shown here is derived from an EMBL/GenBank/DDBJ whole genome shotgun (WGS) entry which is preliminary data.</text>
</comment>
<dbReference type="PANTHER" id="PTHR37754">
    <property type="entry name" value="CALCIUM ION-BINDING PROTEIN"/>
    <property type="match status" value="1"/>
</dbReference>
<evidence type="ECO:0000313" key="1">
    <source>
        <dbReference type="EMBL" id="KAK4266714.1"/>
    </source>
</evidence>
<evidence type="ECO:0008006" key="3">
    <source>
        <dbReference type="Google" id="ProtNLM"/>
    </source>
</evidence>
<protein>
    <recommendedName>
        <fullName evidence="3">Calcium ion-binding protein</fullName>
    </recommendedName>
</protein>
<name>A0AAE1JET7_9FABA</name>
<reference evidence="1" key="1">
    <citation type="submission" date="2023-10" db="EMBL/GenBank/DDBJ databases">
        <title>Chromosome-level genome of the transformable northern wattle, Acacia crassicarpa.</title>
        <authorList>
            <person name="Massaro I."/>
            <person name="Sinha N.R."/>
            <person name="Poethig S."/>
            <person name="Leichty A.R."/>
        </authorList>
    </citation>
    <scope>NUCLEOTIDE SEQUENCE</scope>
    <source>
        <strain evidence="1">Acra3RX</strain>
        <tissue evidence="1">Leaf</tissue>
    </source>
</reference>
<dbReference type="EMBL" id="JAWXYG010000007">
    <property type="protein sequence ID" value="KAK4266714.1"/>
    <property type="molecule type" value="Genomic_DNA"/>
</dbReference>
<organism evidence="1 2">
    <name type="scientific">Acacia crassicarpa</name>
    <name type="common">northern wattle</name>
    <dbReference type="NCBI Taxonomy" id="499986"/>
    <lineage>
        <taxon>Eukaryota</taxon>
        <taxon>Viridiplantae</taxon>
        <taxon>Streptophyta</taxon>
        <taxon>Embryophyta</taxon>
        <taxon>Tracheophyta</taxon>
        <taxon>Spermatophyta</taxon>
        <taxon>Magnoliopsida</taxon>
        <taxon>eudicotyledons</taxon>
        <taxon>Gunneridae</taxon>
        <taxon>Pentapetalae</taxon>
        <taxon>rosids</taxon>
        <taxon>fabids</taxon>
        <taxon>Fabales</taxon>
        <taxon>Fabaceae</taxon>
        <taxon>Caesalpinioideae</taxon>
        <taxon>mimosoid clade</taxon>
        <taxon>Acacieae</taxon>
        <taxon>Acacia</taxon>
    </lineage>
</organism>
<keyword evidence="2" id="KW-1185">Reference proteome</keyword>
<dbReference type="PANTHER" id="PTHR37754:SF1">
    <property type="entry name" value="CALCIUM ION-BINDING PROTEIN"/>
    <property type="match status" value="1"/>
</dbReference>
<proteinExistence type="predicted"/>
<dbReference type="Proteomes" id="UP001293593">
    <property type="component" value="Unassembled WGS sequence"/>
</dbReference>
<dbReference type="InterPro" id="IPR057196">
    <property type="entry name" value="DUF7874"/>
</dbReference>
<evidence type="ECO:0000313" key="2">
    <source>
        <dbReference type="Proteomes" id="UP001293593"/>
    </source>
</evidence>
<dbReference type="AlphaFoldDB" id="A0AAE1JET7"/>
<gene>
    <name evidence="1" type="ORF">QN277_023600</name>
</gene>
<sequence length="162" mass="18041">MGSVASLMTGKVSVTQGKSFLYRSLYDKFIGSKDIKNFEDFHVAFLQIINTINSVVPGRHYDVPEYGEIEEVYKKWNEAIEENKAKVFEEFIRDNVKMRSVDRSMILTGLAAPPAAMVAKRAGESLPQLKIIKVVPDLLFVPSATLLSLVGCKLATTLNRVS</sequence>
<accession>A0AAE1JET7</accession>
<dbReference type="Pfam" id="PF25284">
    <property type="entry name" value="DUF7874"/>
    <property type="match status" value="1"/>
</dbReference>